<comment type="caution">
    <text evidence="3">The sequence shown here is derived from an EMBL/GenBank/DDBJ whole genome shotgun (WGS) entry which is preliminary data.</text>
</comment>
<dbReference type="EMBL" id="JABFCX010000003">
    <property type="protein sequence ID" value="NNU17393.1"/>
    <property type="molecule type" value="Genomic_DNA"/>
</dbReference>
<feature type="compositionally biased region" description="Acidic residues" evidence="1">
    <location>
        <begin position="51"/>
        <end position="61"/>
    </location>
</feature>
<proteinExistence type="predicted"/>
<dbReference type="Proteomes" id="UP000536835">
    <property type="component" value="Unassembled WGS sequence"/>
</dbReference>
<dbReference type="SUPFAM" id="SSF51338">
    <property type="entry name" value="Composite domain of metallo-dependent hydrolases"/>
    <property type="match status" value="1"/>
</dbReference>
<dbReference type="Pfam" id="PF01979">
    <property type="entry name" value="Amidohydro_1"/>
    <property type="match status" value="1"/>
</dbReference>
<sequence length="524" mass="56106">MRKEILLGLTASALVLSACSDVTWHIGPSAEPVPEHLKRDGTKKPKKDKTEEAEDVGDLSDLEDAVEDLEEPEAKPVQTALTDPTPAVTEADLAITGGRILTMAGSIIEGGTILIDDGKIVAVGRDIEIPKGAERLKAKGLTVMPGLADMHVHHYSENEGPLFIANGVTTVRNLWGTNQTISLDRGAEDGDYIGPRIFSPGPLTDGPDPIWGEGSLSVLNPDEMRGAVRAQKASGYEAVKLYETLSAESYRAGVAEAKAQEMQVYTHVPGSLTLEDVVALQVDSIEHLDGVNVSLLPDGFDLEANKGRLFRWGAADDAKMAPLAQSFAENGVTSSATLAVVLGRYRYMLDADGYFASEQGKYVPKGIKSWWSDSASRALPSLSQSLVSEARQKQLRFIKALYDADAGLLIGTDTPNPFVVQGFSIHDELQAFADAGIPRAEVLKIATAGAADFLGKDDTFGRVKPGTRADLIIVKGDPTKDLSILKEPDYVIAGGMVYGRKDIERMLKEARDRVAASYSESSGG</sequence>
<keyword evidence="4" id="KW-1185">Reference proteome</keyword>
<dbReference type="InterPro" id="IPR051781">
    <property type="entry name" value="Metallo-dep_Hydrolase"/>
</dbReference>
<dbReference type="InterPro" id="IPR011059">
    <property type="entry name" value="Metal-dep_hydrolase_composite"/>
</dbReference>
<evidence type="ECO:0000259" key="2">
    <source>
        <dbReference type="Pfam" id="PF01979"/>
    </source>
</evidence>
<dbReference type="PANTHER" id="PTHR43135:SF3">
    <property type="entry name" value="ALPHA-D-RIBOSE 1-METHYLPHOSPHONATE 5-TRIPHOSPHATE DIPHOSPHATASE"/>
    <property type="match status" value="1"/>
</dbReference>
<feature type="domain" description="Amidohydrolase-related" evidence="2">
    <location>
        <begin position="142"/>
        <end position="497"/>
    </location>
</feature>
<keyword evidence="3" id="KW-0378">Hydrolase</keyword>
<dbReference type="GO" id="GO:0016810">
    <property type="term" value="F:hydrolase activity, acting on carbon-nitrogen (but not peptide) bonds"/>
    <property type="evidence" value="ECO:0007669"/>
    <property type="project" value="InterPro"/>
</dbReference>
<evidence type="ECO:0000313" key="3">
    <source>
        <dbReference type="EMBL" id="NNU17393.1"/>
    </source>
</evidence>
<dbReference type="PROSITE" id="PS51257">
    <property type="entry name" value="PROKAR_LIPOPROTEIN"/>
    <property type="match status" value="1"/>
</dbReference>
<reference evidence="3 4" key="1">
    <citation type="submission" date="2020-05" db="EMBL/GenBank/DDBJ databases">
        <title>Parvularcula mediterraneae sp. nov., isolated from polypropylene straw from shallow seawater of the seashore of Laganas in Zakynthos island, Greece.</title>
        <authorList>
            <person name="Szabo I."/>
            <person name="Al-Omari J."/>
            <person name="Rado J."/>
            <person name="Szerdahelyi G.S."/>
        </authorList>
    </citation>
    <scope>NUCLEOTIDE SEQUENCE [LARGE SCALE GENOMIC DNA]</scope>
    <source>
        <strain evidence="3 4">ZS-1/3</strain>
    </source>
</reference>
<evidence type="ECO:0000313" key="4">
    <source>
        <dbReference type="Proteomes" id="UP000536835"/>
    </source>
</evidence>
<evidence type="ECO:0000256" key="1">
    <source>
        <dbReference type="SAM" id="MobiDB-lite"/>
    </source>
</evidence>
<protein>
    <submittedName>
        <fullName evidence="3">Amidohydrolase family protein</fullName>
    </submittedName>
</protein>
<dbReference type="InterPro" id="IPR006680">
    <property type="entry name" value="Amidohydro-rel"/>
</dbReference>
<name>A0A7Y3W6C6_9PROT</name>
<organism evidence="3 4">
    <name type="scientific">Parvularcula mediterranea</name>
    <dbReference type="NCBI Taxonomy" id="2732508"/>
    <lineage>
        <taxon>Bacteria</taxon>
        <taxon>Pseudomonadati</taxon>
        <taxon>Pseudomonadota</taxon>
        <taxon>Alphaproteobacteria</taxon>
        <taxon>Parvularculales</taxon>
        <taxon>Parvularculaceae</taxon>
        <taxon>Parvularcula</taxon>
    </lineage>
</organism>
<dbReference type="AlphaFoldDB" id="A0A7Y3W6C6"/>
<dbReference type="RefSeq" id="WP_173200774.1">
    <property type="nucleotide sequence ID" value="NZ_JABFCX010000003.1"/>
</dbReference>
<feature type="compositionally biased region" description="Basic and acidic residues" evidence="1">
    <location>
        <begin position="33"/>
        <end position="43"/>
    </location>
</feature>
<gene>
    <name evidence="3" type="ORF">HK107_13760</name>
</gene>
<dbReference type="InterPro" id="IPR032466">
    <property type="entry name" value="Metal_Hydrolase"/>
</dbReference>
<dbReference type="Gene3D" id="3.20.20.140">
    <property type="entry name" value="Metal-dependent hydrolases"/>
    <property type="match status" value="1"/>
</dbReference>
<dbReference type="Gene3D" id="2.30.40.10">
    <property type="entry name" value="Urease, subunit C, domain 1"/>
    <property type="match status" value="1"/>
</dbReference>
<dbReference type="PANTHER" id="PTHR43135">
    <property type="entry name" value="ALPHA-D-RIBOSE 1-METHYLPHOSPHONATE 5-TRIPHOSPHATE DIPHOSPHATASE"/>
    <property type="match status" value="1"/>
</dbReference>
<feature type="region of interest" description="Disordered" evidence="1">
    <location>
        <begin position="27"/>
        <end position="61"/>
    </location>
</feature>
<dbReference type="SUPFAM" id="SSF51556">
    <property type="entry name" value="Metallo-dependent hydrolases"/>
    <property type="match status" value="1"/>
</dbReference>
<accession>A0A7Y3W6C6</accession>